<reference evidence="1" key="1">
    <citation type="submission" date="2023-03" db="EMBL/GenBank/DDBJ databases">
        <title>Massive genome expansion in bonnet fungi (Mycena s.s.) driven by repeated elements and novel gene families across ecological guilds.</title>
        <authorList>
            <consortium name="Lawrence Berkeley National Laboratory"/>
            <person name="Harder C.B."/>
            <person name="Miyauchi S."/>
            <person name="Viragh M."/>
            <person name="Kuo A."/>
            <person name="Thoen E."/>
            <person name="Andreopoulos B."/>
            <person name="Lu D."/>
            <person name="Skrede I."/>
            <person name="Drula E."/>
            <person name="Henrissat B."/>
            <person name="Morin E."/>
            <person name="Kohler A."/>
            <person name="Barry K."/>
            <person name="LaButti K."/>
            <person name="Morin E."/>
            <person name="Salamov A."/>
            <person name="Lipzen A."/>
            <person name="Mereny Z."/>
            <person name="Hegedus B."/>
            <person name="Baldrian P."/>
            <person name="Stursova M."/>
            <person name="Weitz H."/>
            <person name="Taylor A."/>
            <person name="Grigoriev I.V."/>
            <person name="Nagy L.G."/>
            <person name="Martin F."/>
            <person name="Kauserud H."/>
        </authorList>
    </citation>
    <scope>NUCLEOTIDE SEQUENCE</scope>
    <source>
        <strain evidence="1">CBHHK182m</strain>
    </source>
</reference>
<dbReference type="EMBL" id="JARKIB010000142">
    <property type="protein sequence ID" value="KAJ7732827.1"/>
    <property type="molecule type" value="Genomic_DNA"/>
</dbReference>
<keyword evidence="2" id="KW-1185">Reference proteome</keyword>
<evidence type="ECO:0000313" key="1">
    <source>
        <dbReference type="EMBL" id="KAJ7732827.1"/>
    </source>
</evidence>
<gene>
    <name evidence="1" type="ORF">B0H16DRAFT_1328535</name>
</gene>
<protein>
    <submittedName>
        <fullName evidence="1">Uncharacterized protein</fullName>
    </submittedName>
</protein>
<name>A0AAD7I144_9AGAR</name>
<dbReference type="AlphaFoldDB" id="A0AAD7I144"/>
<proteinExistence type="predicted"/>
<organism evidence="1 2">
    <name type="scientific">Mycena metata</name>
    <dbReference type="NCBI Taxonomy" id="1033252"/>
    <lineage>
        <taxon>Eukaryota</taxon>
        <taxon>Fungi</taxon>
        <taxon>Dikarya</taxon>
        <taxon>Basidiomycota</taxon>
        <taxon>Agaricomycotina</taxon>
        <taxon>Agaricomycetes</taxon>
        <taxon>Agaricomycetidae</taxon>
        <taxon>Agaricales</taxon>
        <taxon>Marasmiineae</taxon>
        <taxon>Mycenaceae</taxon>
        <taxon>Mycena</taxon>
    </lineage>
</organism>
<evidence type="ECO:0000313" key="2">
    <source>
        <dbReference type="Proteomes" id="UP001215598"/>
    </source>
</evidence>
<dbReference type="Proteomes" id="UP001215598">
    <property type="component" value="Unassembled WGS sequence"/>
</dbReference>
<sequence length="74" mass="8619">RERADGTFPTAQKLIPECIEAVSLDSIRRYFRHCYRYMDAYRHGLDPQQAARAVKKYSSHRRIPAADVAMFKST</sequence>
<comment type="caution">
    <text evidence="1">The sequence shown here is derived from an EMBL/GenBank/DDBJ whole genome shotgun (WGS) entry which is preliminary data.</text>
</comment>
<accession>A0AAD7I144</accession>
<feature type="non-terminal residue" evidence="1">
    <location>
        <position position="1"/>
    </location>
</feature>